<comment type="cofactor">
    <cofactor evidence="1">
        <name>Mn(2+)</name>
        <dbReference type="ChEBI" id="CHEBI:29035"/>
    </cofactor>
</comment>
<evidence type="ECO:0000256" key="6">
    <source>
        <dbReference type="ARBA" id="ARBA00022801"/>
    </source>
</evidence>
<keyword evidence="12" id="KW-0255">Endonuclease</keyword>
<accession>A0A1T4YX68</accession>
<evidence type="ECO:0000313" key="12">
    <source>
        <dbReference type="EMBL" id="SKB06326.1"/>
    </source>
</evidence>
<dbReference type="STRING" id="1736691.SAMN06295964_1266"/>
<dbReference type="InterPro" id="IPR036691">
    <property type="entry name" value="Endo/exonu/phosph_ase_sf"/>
</dbReference>
<proteinExistence type="predicted"/>
<dbReference type="GO" id="GO:0006281">
    <property type="term" value="P:DNA repair"/>
    <property type="evidence" value="ECO:0007669"/>
    <property type="project" value="UniProtKB-KW"/>
</dbReference>
<dbReference type="AlphaFoldDB" id="A0A1T4YX68"/>
<dbReference type="SUPFAM" id="SSF56219">
    <property type="entry name" value="DNase I-like"/>
    <property type="match status" value="1"/>
</dbReference>
<name>A0A1T4YX68_9ACTN</name>
<dbReference type="PANTHER" id="PTHR15822">
    <property type="entry name" value="TRAF AND TNF RECEPTOR-ASSOCIATED PROTEIN"/>
    <property type="match status" value="1"/>
</dbReference>
<evidence type="ECO:0000256" key="7">
    <source>
        <dbReference type="ARBA" id="ARBA00022842"/>
    </source>
</evidence>
<dbReference type="Proteomes" id="UP000191040">
    <property type="component" value="Chromosome I"/>
</dbReference>
<gene>
    <name evidence="12" type="ORF">SAMN06295964_1266</name>
</gene>
<keyword evidence="10" id="KW-0732">Signal</keyword>
<dbReference type="InterPro" id="IPR005135">
    <property type="entry name" value="Endo/exonuclease/phosphatase"/>
</dbReference>
<feature type="domain" description="Endonuclease/exonuclease/phosphatase" evidence="11">
    <location>
        <begin position="145"/>
        <end position="423"/>
    </location>
</feature>
<dbReference type="Gene3D" id="2.60.40.10">
    <property type="entry name" value="Immunoglobulins"/>
    <property type="match status" value="1"/>
</dbReference>
<dbReference type="PANTHER" id="PTHR15822:SF4">
    <property type="entry name" value="TYROSYL-DNA PHOSPHODIESTERASE 2"/>
    <property type="match status" value="1"/>
</dbReference>
<feature type="compositionally biased region" description="Polar residues" evidence="9">
    <location>
        <begin position="222"/>
        <end position="236"/>
    </location>
</feature>
<evidence type="ECO:0000256" key="3">
    <source>
        <dbReference type="ARBA" id="ARBA00022722"/>
    </source>
</evidence>
<dbReference type="OrthoDB" id="4013874at2"/>
<evidence type="ECO:0000256" key="5">
    <source>
        <dbReference type="ARBA" id="ARBA00022763"/>
    </source>
</evidence>
<keyword evidence="4" id="KW-0479">Metal-binding</keyword>
<evidence type="ECO:0000256" key="9">
    <source>
        <dbReference type="SAM" id="MobiDB-lite"/>
    </source>
</evidence>
<keyword evidence="6" id="KW-0378">Hydrolase</keyword>
<dbReference type="GO" id="GO:0004527">
    <property type="term" value="F:exonuclease activity"/>
    <property type="evidence" value="ECO:0007669"/>
    <property type="project" value="UniProtKB-KW"/>
</dbReference>
<evidence type="ECO:0000256" key="4">
    <source>
        <dbReference type="ARBA" id="ARBA00022723"/>
    </source>
</evidence>
<comment type="cofactor">
    <cofactor evidence="2">
        <name>Mg(2+)</name>
        <dbReference type="ChEBI" id="CHEBI:18420"/>
    </cofactor>
</comment>
<evidence type="ECO:0000256" key="10">
    <source>
        <dbReference type="SAM" id="SignalP"/>
    </source>
</evidence>
<dbReference type="EMBL" id="LT796768">
    <property type="protein sequence ID" value="SKB06326.1"/>
    <property type="molecule type" value="Genomic_DNA"/>
</dbReference>
<evidence type="ECO:0000256" key="8">
    <source>
        <dbReference type="ARBA" id="ARBA00023204"/>
    </source>
</evidence>
<organism evidence="12 13">
    <name type="scientific">Aeromicrobium choanae</name>
    <dbReference type="NCBI Taxonomy" id="1736691"/>
    <lineage>
        <taxon>Bacteria</taxon>
        <taxon>Bacillati</taxon>
        <taxon>Actinomycetota</taxon>
        <taxon>Actinomycetes</taxon>
        <taxon>Propionibacteriales</taxon>
        <taxon>Nocardioidaceae</taxon>
        <taxon>Aeromicrobium</taxon>
    </lineage>
</organism>
<dbReference type="InterPro" id="IPR013783">
    <property type="entry name" value="Ig-like_fold"/>
</dbReference>
<sequence>MRLRLLACSVIAVLTAATLGAPAEAASKKPGGVGLVSVTGASTYESAGKKYAKVSITWPKATRAKKYQVFVAGSHAGVLKAKKARVTTKSRKATITKLRRNRTVWIQVRAVNGSKAGKRSARIARVTPAASKSLSTQRHPAYRLMSYNVCSNACSGWSSRMPLVVKEVLRLKPDVLAVQEASQWKGAQIPGYTETLGGKDNRLFYRTAAFEQVTQRLTATQQSSECELQRDPTTNRVVRDDSGEPVRVEPCVLPLDGVAQPEGKDAPWSVLRHRASGQAVVFVGIHLKVDEARSNAAVRASQTSKIFTDLNGQLAWWGKRMHNLPVVLLGDFNTNRSRAGNSRLETVMHANGFYDAYEQARSVSRQHFNTANPRWSTKPVVGVTWGDHVDKVWVRPGRSRVVQWANVGRMSGGRFVAPLPSDHHPLMVRAQVS</sequence>
<dbReference type="GO" id="GO:0046872">
    <property type="term" value="F:metal ion binding"/>
    <property type="evidence" value="ECO:0007669"/>
    <property type="project" value="UniProtKB-KW"/>
</dbReference>
<keyword evidence="13" id="KW-1185">Reference proteome</keyword>
<dbReference type="RefSeq" id="WP_078699364.1">
    <property type="nucleotide sequence ID" value="NZ_LT796768.1"/>
</dbReference>
<reference evidence="13" key="1">
    <citation type="submission" date="2017-02" db="EMBL/GenBank/DDBJ databases">
        <authorList>
            <person name="Varghese N."/>
            <person name="Submissions S."/>
        </authorList>
    </citation>
    <scope>NUCLEOTIDE SEQUENCE [LARGE SCALE GENOMIC DNA]</scope>
    <source>
        <strain evidence="13">9H-4</strain>
    </source>
</reference>
<protein>
    <submittedName>
        <fullName evidence="12">Endonuclease/Exonuclease/phosphatase family protein</fullName>
    </submittedName>
</protein>
<dbReference type="Pfam" id="PF03372">
    <property type="entry name" value="Exo_endo_phos"/>
    <property type="match status" value="1"/>
</dbReference>
<keyword evidence="8" id="KW-0234">DNA repair</keyword>
<keyword evidence="12" id="KW-0269">Exonuclease</keyword>
<keyword evidence="7" id="KW-0460">Magnesium</keyword>
<feature type="chain" id="PRO_5012684972" evidence="10">
    <location>
        <begin position="26"/>
        <end position="433"/>
    </location>
</feature>
<evidence type="ECO:0000256" key="1">
    <source>
        <dbReference type="ARBA" id="ARBA00001936"/>
    </source>
</evidence>
<keyword evidence="3" id="KW-0540">Nuclease</keyword>
<evidence type="ECO:0000259" key="11">
    <source>
        <dbReference type="Pfam" id="PF03372"/>
    </source>
</evidence>
<evidence type="ECO:0000313" key="13">
    <source>
        <dbReference type="Proteomes" id="UP000191040"/>
    </source>
</evidence>
<keyword evidence="5" id="KW-0227">DNA damage</keyword>
<feature type="signal peptide" evidence="10">
    <location>
        <begin position="1"/>
        <end position="25"/>
    </location>
</feature>
<dbReference type="Gene3D" id="3.60.10.10">
    <property type="entry name" value="Endonuclease/exonuclease/phosphatase"/>
    <property type="match status" value="1"/>
</dbReference>
<dbReference type="GO" id="GO:0005975">
    <property type="term" value="P:carbohydrate metabolic process"/>
    <property type="evidence" value="ECO:0007669"/>
    <property type="project" value="UniProtKB-ARBA"/>
</dbReference>
<evidence type="ECO:0000256" key="2">
    <source>
        <dbReference type="ARBA" id="ARBA00001946"/>
    </source>
</evidence>
<feature type="region of interest" description="Disordered" evidence="9">
    <location>
        <begin position="222"/>
        <end position="243"/>
    </location>
</feature>
<dbReference type="GO" id="GO:0004519">
    <property type="term" value="F:endonuclease activity"/>
    <property type="evidence" value="ECO:0007669"/>
    <property type="project" value="UniProtKB-KW"/>
</dbReference>
<dbReference type="InterPro" id="IPR051547">
    <property type="entry name" value="TDP2-like"/>
</dbReference>